<dbReference type="EMBL" id="JAHVAH010000001">
    <property type="protein sequence ID" value="MBW0145111.1"/>
    <property type="molecule type" value="Genomic_DNA"/>
</dbReference>
<evidence type="ECO:0000313" key="1">
    <source>
        <dbReference type="EMBL" id="MBW0145111.1"/>
    </source>
</evidence>
<organism evidence="1 2">
    <name type="scientific">Sphingomicrobium clamense</name>
    <dbReference type="NCBI Taxonomy" id="2851013"/>
    <lineage>
        <taxon>Bacteria</taxon>
        <taxon>Pseudomonadati</taxon>
        <taxon>Pseudomonadota</taxon>
        <taxon>Alphaproteobacteria</taxon>
        <taxon>Sphingomonadales</taxon>
        <taxon>Sphingomonadaceae</taxon>
        <taxon>Sphingomicrobium</taxon>
    </lineage>
</organism>
<dbReference type="Pfam" id="PF03567">
    <property type="entry name" value="Sulfotransfer_2"/>
    <property type="match status" value="1"/>
</dbReference>
<gene>
    <name evidence="1" type="ORF">KTQ36_07355</name>
</gene>
<proteinExistence type="predicted"/>
<name>A0ABS6V6D9_9SPHN</name>
<comment type="caution">
    <text evidence="1">The sequence shown here is derived from an EMBL/GenBank/DDBJ whole genome shotgun (WGS) entry which is preliminary data.</text>
</comment>
<evidence type="ECO:0000313" key="2">
    <source>
        <dbReference type="Proteomes" id="UP000698028"/>
    </source>
</evidence>
<dbReference type="InterPro" id="IPR005331">
    <property type="entry name" value="Sulfotransferase"/>
</dbReference>
<keyword evidence="2" id="KW-1185">Reference proteome</keyword>
<dbReference type="Proteomes" id="UP000698028">
    <property type="component" value="Unassembled WGS sequence"/>
</dbReference>
<protein>
    <submittedName>
        <fullName evidence="1">Sulfotransferase family 2 domain-containing protein</fullName>
    </submittedName>
</protein>
<sequence length="232" mass="26966">MIISHRHRFIFIKTMKTAGTSVEMALSKHCGPDDVITAISDADEKDRERLGYPGAQNELIPQTNKDRSLGRQRRFFNHMAATAVRANVPRDVWNDYFKFTVERNPFDKAVSHYFWATKNRSVRRRPSVDRFIQDYASEKLSNWPLYTDDDRIILDDVIRYEELEEGLRAVSERLGIAIEVDGLDAKGSIRPADTHYSNRLLDGGRRRVEIVCARELAYFGYRWESDDQGFTK</sequence>
<dbReference type="RefSeq" id="WP_218633047.1">
    <property type="nucleotide sequence ID" value="NZ_JAHVAH010000001.1"/>
</dbReference>
<reference evidence="1 2" key="1">
    <citation type="submission" date="2021-07" db="EMBL/GenBank/DDBJ databases">
        <title>The draft genome sequence of Sphingomicrobium sp. B8.</title>
        <authorList>
            <person name="Mu L."/>
        </authorList>
    </citation>
    <scope>NUCLEOTIDE SEQUENCE [LARGE SCALE GENOMIC DNA]</scope>
    <source>
        <strain evidence="1 2">B8</strain>
    </source>
</reference>
<accession>A0ABS6V6D9</accession>